<evidence type="ECO:0000256" key="2">
    <source>
        <dbReference type="ARBA" id="ARBA00022801"/>
    </source>
</evidence>
<protein>
    <recommendedName>
        <fullName evidence="5">DEAD/DEAH-box helicase domain-containing protein</fullName>
    </recommendedName>
</protein>
<dbReference type="InterPro" id="IPR050474">
    <property type="entry name" value="Hel308_SKI2-like"/>
</dbReference>
<keyword evidence="1" id="KW-0547">Nucleotide-binding</keyword>
<dbReference type="PANTHER" id="PTHR47961">
    <property type="entry name" value="DNA POLYMERASE THETA, PUTATIVE (AFU_ORTHOLOGUE AFUA_1G05260)-RELATED"/>
    <property type="match status" value="1"/>
</dbReference>
<evidence type="ECO:0000313" key="6">
    <source>
        <dbReference type="EMBL" id="KAF4631163.1"/>
    </source>
</evidence>
<dbReference type="SUPFAM" id="SSF52540">
    <property type="entry name" value="P-loop containing nucleoside triphosphate hydrolases"/>
    <property type="match status" value="1"/>
</dbReference>
<comment type="caution">
    <text evidence="6">The sequence shown here is derived from an EMBL/GenBank/DDBJ whole genome shotgun (WGS) entry which is preliminary data.</text>
</comment>
<dbReference type="AlphaFoldDB" id="A0A8H4RK90"/>
<dbReference type="Pfam" id="PF00270">
    <property type="entry name" value="DEAD"/>
    <property type="match status" value="1"/>
</dbReference>
<feature type="domain" description="DEAD/DEAH-box helicase" evidence="5">
    <location>
        <begin position="153"/>
        <end position="213"/>
    </location>
</feature>
<evidence type="ECO:0000259" key="5">
    <source>
        <dbReference type="Pfam" id="PF00270"/>
    </source>
</evidence>
<evidence type="ECO:0000256" key="4">
    <source>
        <dbReference type="ARBA" id="ARBA00022840"/>
    </source>
</evidence>
<evidence type="ECO:0000313" key="7">
    <source>
        <dbReference type="Proteomes" id="UP000566819"/>
    </source>
</evidence>
<sequence length="287" mass="31998">MDSANVSGIRHKTSVDVARTAYTTVHKVSHLGQKRTFDTFNKGQQGNQTRPENVALADITNKTEFRRPSLHIKCFEPLKASEIIDLNDRGPSEYSQRRGLALTPNPTSNPVLDLSHPSYGLPEQFVNNLASVGVKSIYPWQSDCLLRSGALGGERNLVYTAPTGGGKSLVADILMLKKIIEDPGRKAILVLPYVALVQEKLRWLRKIVEGLRKPVFDDAQDEQTSVWRKRGDEDLVRVVGFFGGSKAKATWDDLDIAVCTIEKVGDPSLPLKRLFQLTCDRQILWSM</sequence>
<dbReference type="GO" id="GO:0003676">
    <property type="term" value="F:nucleic acid binding"/>
    <property type="evidence" value="ECO:0007669"/>
    <property type="project" value="InterPro"/>
</dbReference>
<reference evidence="6 7" key="1">
    <citation type="submission" date="2020-03" db="EMBL/GenBank/DDBJ databases">
        <title>Draft Genome Sequence of Cudoniella acicularis.</title>
        <authorList>
            <person name="Buettner E."/>
            <person name="Kellner H."/>
        </authorList>
    </citation>
    <scope>NUCLEOTIDE SEQUENCE [LARGE SCALE GENOMIC DNA]</scope>
    <source>
        <strain evidence="6 7">DSM 108380</strain>
    </source>
</reference>
<evidence type="ECO:0000256" key="1">
    <source>
        <dbReference type="ARBA" id="ARBA00022741"/>
    </source>
</evidence>
<keyword evidence="4" id="KW-0067">ATP-binding</keyword>
<dbReference type="OrthoDB" id="2320933at2759"/>
<keyword evidence="7" id="KW-1185">Reference proteome</keyword>
<accession>A0A8H4RK90</accession>
<dbReference type="GO" id="GO:0005524">
    <property type="term" value="F:ATP binding"/>
    <property type="evidence" value="ECO:0007669"/>
    <property type="project" value="UniProtKB-KW"/>
</dbReference>
<dbReference type="InterPro" id="IPR027417">
    <property type="entry name" value="P-loop_NTPase"/>
</dbReference>
<dbReference type="InterPro" id="IPR011545">
    <property type="entry name" value="DEAD/DEAH_box_helicase_dom"/>
</dbReference>
<dbReference type="PANTHER" id="PTHR47961:SF6">
    <property type="entry name" value="DNA-DIRECTED DNA POLYMERASE"/>
    <property type="match status" value="1"/>
</dbReference>
<dbReference type="Gene3D" id="3.40.50.300">
    <property type="entry name" value="P-loop containing nucleotide triphosphate hydrolases"/>
    <property type="match status" value="1"/>
</dbReference>
<organism evidence="6 7">
    <name type="scientific">Cudoniella acicularis</name>
    <dbReference type="NCBI Taxonomy" id="354080"/>
    <lineage>
        <taxon>Eukaryota</taxon>
        <taxon>Fungi</taxon>
        <taxon>Dikarya</taxon>
        <taxon>Ascomycota</taxon>
        <taxon>Pezizomycotina</taxon>
        <taxon>Leotiomycetes</taxon>
        <taxon>Helotiales</taxon>
        <taxon>Tricladiaceae</taxon>
        <taxon>Cudoniella</taxon>
    </lineage>
</organism>
<keyword evidence="3" id="KW-0347">Helicase</keyword>
<keyword evidence="2" id="KW-0378">Hydrolase</keyword>
<dbReference type="GO" id="GO:0004386">
    <property type="term" value="F:helicase activity"/>
    <property type="evidence" value="ECO:0007669"/>
    <property type="project" value="UniProtKB-KW"/>
</dbReference>
<gene>
    <name evidence="6" type="ORF">G7Y89_g6969</name>
</gene>
<proteinExistence type="predicted"/>
<dbReference type="EMBL" id="JAAMPI010000471">
    <property type="protein sequence ID" value="KAF4631163.1"/>
    <property type="molecule type" value="Genomic_DNA"/>
</dbReference>
<name>A0A8H4RK90_9HELO</name>
<dbReference type="GO" id="GO:0016787">
    <property type="term" value="F:hydrolase activity"/>
    <property type="evidence" value="ECO:0007669"/>
    <property type="project" value="UniProtKB-KW"/>
</dbReference>
<dbReference type="Proteomes" id="UP000566819">
    <property type="component" value="Unassembled WGS sequence"/>
</dbReference>
<evidence type="ECO:0000256" key="3">
    <source>
        <dbReference type="ARBA" id="ARBA00022806"/>
    </source>
</evidence>